<dbReference type="InterPro" id="IPR050707">
    <property type="entry name" value="HTH_MetabolicPath_Reg"/>
</dbReference>
<dbReference type="PROSITE" id="PS51077">
    <property type="entry name" value="HTH_ICLR"/>
    <property type="match status" value="1"/>
</dbReference>
<evidence type="ECO:0000256" key="1">
    <source>
        <dbReference type="ARBA" id="ARBA00023015"/>
    </source>
</evidence>
<feature type="domain" description="IclR-ED" evidence="5">
    <location>
        <begin position="73"/>
        <end position="254"/>
    </location>
</feature>
<dbReference type="InterPro" id="IPR036388">
    <property type="entry name" value="WH-like_DNA-bd_sf"/>
</dbReference>
<feature type="domain" description="HTH iclR-type" evidence="4">
    <location>
        <begin position="10"/>
        <end position="72"/>
    </location>
</feature>
<dbReference type="InterPro" id="IPR036390">
    <property type="entry name" value="WH_DNA-bd_sf"/>
</dbReference>
<dbReference type="RefSeq" id="WP_133958175.1">
    <property type="nucleotide sequence ID" value="NZ_SORI01000015.1"/>
</dbReference>
<dbReference type="InterPro" id="IPR029016">
    <property type="entry name" value="GAF-like_dom_sf"/>
</dbReference>
<dbReference type="Proteomes" id="UP000295066">
    <property type="component" value="Unassembled WGS sequence"/>
</dbReference>
<dbReference type="Gene3D" id="3.30.450.40">
    <property type="match status" value="1"/>
</dbReference>
<evidence type="ECO:0000313" key="7">
    <source>
        <dbReference type="Proteomes" id="UP000295066"/>
    </source>
</evidence>
<dbReference type="AlphaFoldDB" id="A0A4R8M2U6"/>
<dbReference type="SMART" id="SM00346">
    <property type="entry name" value="HTH_ICLR"/>
    <property type="match status" value="1"/>
</dbReference>
<sequence>MKGNIKEDGASALKKGLSVLSCFSWQKSRRTLTEIARELNLPLPTAARLTKALEEEGFLERDKKSKLFSLGFQCYLLGSIAKKTGGLRTMALPYMEDLRKKFNETVNLYVREGDSRVCFEQVESSLNLKRSAKLGDRFPLWAGASGRCFIAFMPEEEVFRILDEVESLTPNTILDKKVVMEKNRELRQLGYSLSVSEREQGVSSVAVPIFDASPQPAACMTLSGPTARFTEEMVRELIPALKKTCMELSLRLGAERRSVSLLETGG</sequence>
<dbReference type="Pfam" id="PF09339">
    <property type="entry name" value="HTH_IclR"/>
    <property type="match status" value="1"/>
</dbReference>
<dbReference type="Gene3D" id="1.10.10.10">
    <property type="entry name" value="Winged helix-like DNA-binding domain superfamily/Winged helix DNA-binding domain"/>
    <property type="match status" value="1"/>
</dbReference>
<dbReference type="Pfam" id="PF01614">
    <property type="entry name" value="IclR_C"/>
    <property type="match status" value="1"/>
</dbReference>
<evidence type="ECO:0000313" key="6">
    <source>
        <dbReference type="EMBL" id="TDY58025.1"/>
    </source>
</evidence>
<keyword evidence="3" id="KW-0804">Transcription</keyword>
<protein>
    <submittedName>
        <fullName evidence="6">IclR family transcriptional regulator</fullName>
    </submittedName>
</protein>
<dbReference type="EMBL" id="SORI01000015">
    <property type="protein sequence ID" value="TDY58025.1"/>
    <property type="molecule type" value="Genomic_DNA"/>
</dbReference>
<organism evidence="6 7">
    <name type="scientific">Aminivibrio pyruvatiphilus</name>
    <dbReference type="NCBI Taxonomy" id="1005740"/>
    <lineage>
        <taxon>Bacteria</taxon>
        <taxon>Thermotogati</taxon>
        <taxon>Synergistota</taxon>
        <taxon>Synergistia</taxon>
        <taxon>Synergistales</taxon>
        <taxon>Aminobacteriaceae</taxon>
        <taxon>Aminivibrio</taxon>
    </lineage>
</organism>
<dbReference type="OrthoDB" id="9791752at2"/>
<keyword evidence="2" id="KW-0238">DNA-binding</keyword>
<reference evidence="6 7" key="1">
    <citation type="submission" date="2019-03" db="EMBL/GenBank/DDBJ databases">
        <title>Genomic Encyclopedia of Type Strains, Phase IV (KMG-IV): sequencing the most valuable type-strain genomes for metagenomic binning, comparative biology and taxonomic classification.</title>
        <authorList>
            <person name="Goeker M."/>
        </authorList>
    </citation>
    <scope>NUCLEOTIDE SEQUENCE [LARGE SCALE GENOMIC DNA]</scope>
    <source>
        <strain evidence="6 7">DSM 25964</strain>
    </source>
</reference>
<keyword evidence="7" id="KW-1185">Reference proteome</keyword>
<evidence type="ECO:0000256" key="2">
    <source>
        <dbReference type="ARBA" id="ARBA00023125"/>
    </source>
</evidence>
<accession>A0A4R8M2U6</accession>
<evidence type="ECO:0000259" key="5">
    <source>
        <dbReference type="PROSITE" id="PS51078"/>
    </source>
</evidence>
<comment type="caution">
    <text evidence="6">The sequence shown here is derived from an EMBL/GenBank/DDBJ whole genome shotgun (WGS) entry which is preliminary data.</text>
</comment>
<name>A0A4R8M2U6_9BACT</name>
<dbReference type="InterPro" id="IPR014757">
    <property type="entry name" value="Tscrpt_reg_IclR_C"/>
</dbReference>
<dbReference type="PANTHER" id="PTHR30136">
    <property type="entry name" value="HELIX-TURN-HELIX TRANSCRIPTIONAL REGULATOR, ICLR FAMILY"/>
    <property type="match status" value="1"/>
</dbReference>
<evidence type="ECO:0000256" key="3">
    <source>
        <dbReference type="ARBA" id="ARBA00023163"/>
    </source>
</evidence>
<proteinExistence type="predicted"/>
<dbReference type="GO" id="GO:0045892">
    <property type="term" value="P:negative regulation of DNA-templated transcription"/>
    <property type="evidence" value="ECO:0007669"/>
    <property type="project" value="TreeGrafter"/>
</dbReference>
<dbReference type="InterPro" id="IPR005471">
    <property type="entry name" value="Tscrpt_reg_IclR_N"/>
</dbReference>
<dbReference type="GO" id="GO:0003700">
    <property type="term" value="F:DNA-binding transcription factor activity"/>
    <property type="evidence" value="ECO:0007669"/>
    <property type="project" value="TreeGrafter"/>
</dbReference>
<dbReference type="GO" id="GO:0003677">
    <property type="term" value="F:DNA binding"/>
    <property type="evidence" value="ECO:0007669"/>
    <property type="project" value="UniProtKB-KW"/>
</dbReference>
<dbReference type="SUPFAM" id="SSF55781">
    <property type="entry name" value="GAF domain-like"/>
    <property type="match status" value="1"/>
</dbReference>
<dbReference type="PANTHER" id="PTHR30136:SF35">
    <property type="entry name" value="HTH-TYPE TRANSCRIPTIONAL REGULATOR RV1719"/>
    <property type="match status" value="1"/>
</dbReference>
<dbReference type="SUPFAM" id="SSF46785">
    <property type="entry name" value="Winged helix' DNA-binding domain"/>
    <property type="match status" value="1"/>
</dbReference>
<gene>
    <name evidence="6" type="ORF">C8D99_11543</name>
</gene>
<evidence type="ECO:0000259" key="4">
    <source>
        <dbReference type="PROSITE" id="PS51077"/>
    </source>
</evidence>
<keyword evidence="1" id="KW-0805">Transcription regulation</keyword>
<dbReference type="PROSITE" id="PS51078">
    <property type="entry name" value="ICLR_ED"/>
    <property type="match status" value="1"/>
</dbReference>